<evidence type="ECO:0000256" key="3">
    <source>
        <dbReference type="ARBA" id="ARBA00022519"/>
    </source>
</evidence>
<dbReference type="GO" id="GO:0000287">
    <property type="term" value="F:magnesium ion binding"/>
    <property type="evidence" value="ECO:0007669"/>
    <property type="project" value="InterPro"/>
</dbReference>
<sequence length="770" mass="81554">MDDAKLEAASAIALAVTLFLIFTVRPLARRFGLVDKPNERKRHRGSVPLIGGLCFFLGTVVGLAYAGYVDRTIATLMIPSGLIVMVGVLDDLFDLSVRLRLAVQAAAAVMVIAASGLYLDHAGRLFGDAPFALGALGIPLSVIAVIGLINAFNMLDGIDGLAASIAMVAIAAIFLYSGGSAGAMTGVLLLLQVLFAALVPYLCVNLGWPDGRKVFMGDAGSTLIGFLLAWSLIFMSHSSVDRLAPVDALWVVAVPVMDTLGVMYRRARRGVSVFKPDRQHLHHLLQDAGLTPRMALAVIVAMAVTLVAVGYVLRAVPDLLNLTLFLAVLASYVLLFQTALERARLLVRGRHGLQAGEPTLAAASGNEPAPPAREPSTPPLRALCVAGSSPETLQLAPIVRELEQDGRFDARFCVAAPDPGEQERVLGLFGIRPDARIELPPSAAHGAIDAETMNGMKRLLGEFRPDVVLVPGDSPATLAASLAAFSQRIPIARIESALPDEARGARADAVSRRLSSLLATVNIAPSECRGRRLLDTGIPAERIVLAPNAASASLRAAVRRIDADPELRAALAQTFSHLREGHPLLLVSCCGRLIETFTPLYRSLARIAAQRPDLDIVCALDDPDHLRADALRRDFSNVHLIAPRDYLAFACLLERASVILAASTEVAQDVAPLGKPVLLLQRDDAGVAVDAANVMPVRAERDGIAASVLTLLSDPVAYERMCLPEPAGEDACRRVVETLASLRPAADPTPAESWAGLPVAPIVQGVSGSS</sequence>
<keyword evidence="18" id="KW-1185">Reference proteome</keyword>
<dbReference type="InterPro" id="IPR000715">
    <property type="entry name" value="Glycosyl_transferase_4"/>
</dbReference>
<keyword evidence="11 12" id="KW-0464">Manganese</keyword>
<dbReference type="GO" id="GO:0009276">
    <property type="term" value="C:Gram-negative-bacterium-type cell wall"/>
    <property type="evidence" value="ECO:0007669"/>
    <property type="project" value="InterPro"/>
</dbReference>
<dbReference type="EMBL" id="BNCF01000003">
    <property type="protein sequence ID" value="GHE29212.1"/>
    <property type="molecule type" value="Genomic_DNA"/>
</dbReference>
<keyword evidence="3 12" id="KW-0997">Cell inner membrane</keyword>
<feature type="transmembrane region" description="Helical" evidence="12">
    <location>
        <begin position="6"/>
        <end position="24"/>
    </location>
</feature>
<dbReference type="GO" id="GO:0071555">
    <property type="term" value="P:cell wall organization"/>
    <property type="evidence" value="ECO:0007669"/>
    <property type="project" value="TreeGrafter"/>
</dbReference>
<gene>
    <name evidence="12" type="primary">wecA</name>
    <name evidence="17" type="ORF">GCM10007167_08790</name>
</gene>
<keyword evidence="2 12" id="KW-1003">Cell membrane</keyword>
<dbReference type="Pfam" id="PF00953">
    <property type="entry name" value="Glycos_transf_4"/>
    <property type="match status" value="1"/>
</dbReference>
<feature type="transmembrane region" description="Helical" evidence="12">
    <location>
        <begin position="131"/>
        <end position="151"/>
    </location>
</feature>
<feature type="binding site" evidence="13">
    <location>
        <position position="153"/>
    </location>
    <ligand>
        <name>Mg(2+)</name>
        <dbReference type="ChEBI" id="CHEBI:18420"/>
    </ligand>
</feature>
<dbReference type="PANTHER" id="PTHR22926:SF3">
    <property type="entry name" value="UNDECAPRENYL-PHOSPHATE ALPHA-N-ACETYLGLUCOSAMINYL 1-PHOSPHATE TRANSFERASE"/>
    <property type="match status" value="1"/>
</dbReference>
<evidence type="ECO:0000313" key="18">
    <source>
        <dbReference type="Proteomes" id="UP000636453"/>
    </source>
</evidence>
<feature type="transmembrane region" description="Helical" evidence="12">
    <location>
        <begin position="319"/>
        <end position="340"/>
    </location>
</feature>
<dbReference type="GO" id="GO:0044038">
    <property type="term" value="P:cell wall macromolecule biosynthetic process"/>
    <property type="evidence" value="ECO:0007669"/>
    <property type="project" value="TreeGrafter"/>
</dbReference>
<accession>A0A918YYN9</accession>
<feature type="binding site" evidence="13">
    <location>
        <position position="218"/>
    </location>
    <ligand>
        <name>Mg(2+)</name>
        <dbReference type="ChEBI" id="CHEBI:18420"/>
    </ligand>
</feature>
<organism evidence="17 18">
    <name type="scientific">Vulcaniibacterium thermophilum</name>
    <dbReference type="NCBI Taxonomy" id="1169913"/>
    <lineage>
        <taxon>Bacteria</taxon>
        <taxon>Pseudomonadati</taxon>
        <taxon>Pseudomonadota</taxon>
        <taxon>Gammaproteobacteria</taxon>
        <taxon>Lysobacterales</taxon>
        <taxon>Lysobacteraceae</taxon>
        <taxon>Vulcaniibacterium</taxon>
    </lineage>
</organism>
<feature type="transmembrane region" description="Helical" evidence="12">
    <location>
        <begin position="183"/>
        <end position="203"/>
    </location>
</feature>
<name>A0A918YYN9_9GAMM</name>
<dbReference type="CDD" id="cd06853">
    <property type="entry name" value="GT_WecA_like"/>
    <property type="match status" value="1"/>
</dbReference>
<dbReference type="EC" id="2.7.8.33" evidence="12"/>
<comment type="caution">
    <text evidence="17">The sequence shown here is derived from an EMBL/GenBank/DDBJ whole genome shotgun (WGS) entry which is preliminary data.</text>
</comment>
<comment type="pathway">
    <text evidence="12">Bacterial outer membrane biogenesis; LPS O-antigen biosynthesis.</text>
</comment>
<keyword evidence="9 12" id="KW-1133">Transmembrane helix</keyword>
<dbReference type="InterPro" id="IPR003331">
    <property type="entry name" value="UDP_GlcNAc_Epimerase_2_dom"/>
</dbReference>
<evidence type="ECO:0000256" key="6">
    <source>
        <dbReference type="ARBA" id="ARBA00022692"/>
    </source>
</evidence>
<keyword evidence="10 12" id="KW-0472">Membrane</keyword>
<reference evidence="17" key="1">
    <citation type="journal article" date="2014" name="Int. J. Syst. Evol. Microbiol.">
        <title>Complete genome sequence of Corynebacterium casei LMG S-19264T (=DSM 44701T), isolated from a smear-ripened cheese.</title>
        <authorList>
            <consortium name="US DOE Joint Genome Institute (JGI-PGF)"/>
            <person name="Walter F."/>
            <person name="Albersmeier A."/>
            <person name="Kalinowski J."/>
            <person name="Ruckert C."/>
        </authorList>
    </citation>
    <scope>NUCLEOTIDE SEQUENCE</scope>
    <source>
        <strain evidence="17">KCTC 32020</strain>
    </source>
</reference>
<evidence type="ECO:0000256" key="1">
    <source>
        <dbReference type="ARBA" id="ARBA00004651"/>
    </source>
</evidence>
<feature type="transmembrane region" description="Helical" evidence="12">
    <location>
        <begin position="101"/>
        <end position="119"/>
    </location>
</feature>
<evidence type="ECO:0000259" key="16">
    <source>
        <dbReference type="Pfam" id="PF02350"/>
    </source>
</evidence>
<evidence type="ECO:0000256" key="14">
    <source>
        <dbReference type="RuleBase" id="RU003513"/>
    </source>
</evidence>
<dbReference type="Proteomes" id="UP000636453">
    <property type="component" value="Unassembled WGS sequence"/>
</dbReference>
<evidence type="ECO:0000256" key="2">
    <source>
        <dbReference type="ARBA" id="ARBA00022475"/>
    </source>
</evidence>
<feature type="transmembrane region" description="Helical" evidence="12">
    <location>
        <begin position="158"/>
        <end position="177"/>
    </location>
</feature>
<comment type="cofactor">
    <cofactor evidence="12">
        <name>Mn(2+)</name>
        <dbReference type="ChEBI" id="CHEBI:29035"/>
    </cofactor>
</comment>
<protein>
    <recommendedName>
        <fullName evidence="12">Undecaprenyl-phosphate alpha-N-acetylglucosaminyl 1-phosphate transferase</fullName>
        <ecNumber evidence="12">2.7.8.33</ecNumber>
    </recommendedName>
    <alternativeName>
        <fullName evidence="12">UDP-GlcNAc:undecaprenyl-phosphate GlcNAc-1-phosphate transferase</fullName>
    </alternativeName>
    <alternativeName>
        <fullName evidence="12">Undecaprenyl-phosphate GlcNAc-1-phosphate transferase</fullName>
    </alternativeName>
</protein>
<feature type="transmembrane region" description="Helical" evidence="12">
    <location>
        <begin position="215"/>
        <end position="236"/>
    </location>
</feature>
<evidence type="ECO:0000256" key="10">
    <source>
        <dbReference type="ARBA" id="ARBA00023136"/>
    </source>
</evidence>
<dbReference type="Gene3D" id="3.40.50.2000">
    <property type="entry name" value="Glycogen Phosphorylase B"/>
    <property type="match status" value="2"/>
</dbReference>
<evidence type="ECO:0000256" key="15">
    <source>
        <dbReference type="SAM" id="MobiDB-lite"/>
    </source>
</evidence>
<dbReference type="Pfam" id="PF02350">
    <property type="entry name" value="Epimerase_2"/>
    <property type="match status" value="1"/>
</dbReference>
<evidence type="ECO:0000256" key="4">
    <source>
        <dbReference type="ARBA" id="ARBA00022676"/>
    </source>
</evidence>
<dbReference type="GO" id="GO:0016853">
    <property type="term" value="F:isomerase activity"/>
    <property type="evidence" value="ECO:0007669"/>
    <property type="project" value="UniProtKB-KW"/>
</dbReference>
<comment type="similarity">
    <text evidence="12">Belongs to the glycosyltransferase 4 family. WecA subfamily.</text>
</comment>
<evidence type="ECO:0000256" key="8">
    <source>
        <dbReference type="ARBA" id="ARBA00022985"/>
    </source>
</evidence>
<evidence type="ECO:0000256" key="12">
    <source>
        <dbReference type="HAMAP-Rule" id="MF_02030"/>
    </source>
</evidence>
<feature type="transmembrane region" description="Helical" evidence="12">
    <location>
        <begin position="294"/>
        <end position="313"/>
    </location>
</feature>
<evidence type="ECO:0000313" key="17">
    <source>
        <dbReference type="EMBL" id="GHE29212.1"/>
    </source>
</evidence>
<keyword evidence="5 12" id="KW-0808">Transferase</keyword>
<feature type="region of interest" description="Disordered" evidence="15">
    <location>
        <begin position="360"/>
        <end position="379"/>
    </location>
</feature>
<evidence type="ECO:0000256" key="11">
    <source>
        <dbReference type="ARBA" id="ARBA00023211"/>
    </source>
</evidence>
<feature type="transmembrane region" description="Helical" evidence="12">
    <location>
        <begin position="72"/>
        <end position="89"/>
    </location>
</feature>
<comment type="cofactor">
    <cofactor evidence="12 13">
        <name>Mg(2+)</name>
        <dbReference type="ChEBI" id="CHEBI:18420"/>
    </cofactor>
</comment>
<dbReference type="GO" id="GO:0036380">
    <property type="term" value="F:UDP-N-acetylglucosamine-undecaprenyl-phosphate N-acetylglucosaminephosphotransferase activity"/>
    <property type="evidence" value="ECO:0007669"/>
    <property type="project" value="UniProtKB-UniRule"/>
</dbReference>
<keyword evidence="13" id="KW-0479">Metal-binding</keyword>
<comment type="function">
    <text evidence="12">Catalyzes the transfer of the GlcNAc-1-phosphate moiety from UDP-GlcNAc onto the carrier lipid undecaprenyl phosphate (C55-P), yielding GlcNAc-pyrophosphoryl-undecaprenyl (GlcNAc-PP-C55).</text>
</comment>
<keyword evidence="7 12" id="KW-0460">Magnesium</keyword>
<comment type="subcellular location">
    <subcellularLocation>
        <location evidence="12">Cell inner membrane</location>
        <topology evidence="12">Multi-pass membrane protein</topology>
    </subcellularLocation>
    <subcellularLocation>
        <location evidence="1">Cell membrane</location>
        <topology evidence="1">Multi-pass membrane protein</topology>
    </subcellularLocation>
</comment>
<keyword evidence="14" id="KW-0413">Isomerase</keyword>
<dbReference type="GO" id="GO:0030145">
    <property type="term" value="F:manganese ion binding"/>
    <property type="evidence" value="ECO:0007669"/>
    <property type="project" value="InterPro"/>
</dbReference>
<feature type="domain" description="UDP-N-acetylglucosamine 2-epimerase" evidence="16">
    <location>
        <begin position="400"/>
        <end position="739"/>
    </location>
</feature>
<evidence type="ECO:0000256" key="13">
    <source>
        <dbReference type="PIRSR" id="PIRSR600715-1"/>
    </source>
</evidence>
<comment type="similarity">
    <text evidence="14">Belongs to the UDP-N-acetylglucosamine 2-epimerase family.</text>
</comment>
<dbReference type="PANTHER" id="PTHR22926">
    <property type="entry name" value="PHOSPHO-N-ACETYLMURAMOYL-PENTAPEPTIDE-TRANSFERASE"/>
    <property type="match status" value="1"/>
</dbReference>
<evidence type="ECO:0000256" key="5">
    <source>
        <dbReference type="ARBA" id="ARBA00022679"/>
    </source>
</evidence>
<dbReference type="OrthoDB" id="9803238at2"/>
<dbReference type="AlphaFoldDB" id="A0A918YYN9"/>
<evidence type="ECO:0000256" key="9">
    <source>
        <dbReference type="ARBA" id="ARBA00022989"/>
    </source>
</evidence>
<dbReference type="HAMAP" id="MF_02030">
    <property type="entry name" value="WecA_Gammaproteo"/>
    <property type="match status" value="1"/>
</dbReference>
<feature type="compositionally biased region" description="Pro residues" evidence="15">
    <location>
        <begin position="368"/>
        <end position="378"/>
    </location>
</feature>
<dbReference type="GO" id="GO:0016757">
    <property type="term" value="F:glycosyltransferase activity"/>
    <property type="evidence" value="ECO:0007669"/>
    <property type="project" value="UniProtKB-KW"/>
</dbReference>
<dbReference type="RefSeq" id="WP_146474586.1">
    <property type="nucleotide sequence ID" value="NZ_BNCF01000003.1"/>
</dbReference>
<proteinExistence type="inferred from homology"/>
<reference evidence="17" key="2">
    <citation type="submission" date="2020-09" db="EMBL/GenBank/DDBJ databases">
        <authorList>
            <person name="Sun Q."/>
            <person name="Kim S."/>
        </authorList>
    </citation>
    <scope>NUCLEOTIDE SEQUENCE</scope>
    <source>
        <strain evidence="17">KCTC 32020</strain>
    </source>
</reference>
<dbReference type="SUPFAM" id="SSF53756">
    <property type="entry name" value="UDP-Glycosyltransferase/glycogen phosphorylase"/>
    <property type="match status" value="1"/>
</dbReference>
<dbReference type="InterPro" id="IPR012750">
    <property type="entry name" value="ECA_WecA-rel"/>
</dbReference>
<keyword evidence="8 12" id="KW-0448">Lipopolysaccharide biosynthesis</keyword>
<keyword evidence="6 12" id="KW-0812">Transmembrane</keyword>
<keyword evidence="4 12" id="KW-0328">Glycosyltransferase</keyword>
<feature type="transmembrane region" description="Helical" evidence="12">
    <location>
        <begin position="45"/>
        <end position="66"/>
    </location>
</feature>
<dbReference type="GO" id="GO:0009243">
    <property type="term" value="P:O antigen biosynthetic process"/>
    <property type="evidence" value="ECO:0007669"/>
    <property type="project" value="UniProtKB-UniRule"/>
</dbReference>
<evidence type="ECO:0000256" key="7">
    <source>
        <dbReference type="ARBA" id="ARBA00022842"/>
    </source>
</evidence>
<dbReference type="GO" id="GO:0005886">
    <property type="term" value="C:plasma membrane"/>
    <property type="evidence" value="ECO:0007669"/>
    <property type="project" value="UniProtKB-SubCell"/>
</dbReference>
<comment type="catalytic activity">
    <reaction evidence="12">
        <text>di-trans,octa-cis-undecaprenyl phosphate + UDP-N-acetyl-alpha-D-glucosamine = N-acetyl-alpha-D-glucosaminyl-di-trans,octa-cis-undecaprenyl diphosphate + UMP</text>
        <dbReference type="Rhea" id="RHEA:28090"/>
        <dbReference type="ChEBI" id="CHEBI:57705"/>
        <dbReference type="ChEBI" id="CHEBI:57865"/>
        <dbReference type="ChEBI" id="CHEBI:60392"/>
        <dbReference type="ChEBI" id="CHEBI:62959"/>
        <dbReference type="EC" id="2.7.8.33"/>
    </reaction>
</comment>